<proteinExistence type="predicted"/>
<dbReference type="Pfam" id="PF07693">
    <property type="entry name" value="KAP_NTPase"/>
    <property type="match status" value="1"/>
</dbReference>
<protein>
    <recommendedName>
        <fullName evidence="1">KAP NTPase domain-containing protein</fullName>
    </recommendedName>
</protein>
<feature type="domain" description="KAP NTPase" evidence="1">
    <location>
        <begin position="27"/>
        <end position="336"/>
    </location>
</feature>
<dbReference type="EMBL" id="CP043329">
    <property type="protein sequence ID" value="QEK52815.1"/>
    <property type="molecule type" value="Genomic_DNA"/>
</dbReference>
<sequence length="509" mass="60572">MEEIIVDNSSVLELFNIHLKLKDNKRVLFTAPFGSGKSYFLNEFFENSQEYLKITLFPVDYSVASNEDIFELIKFDIFDYLIDHYFEELDLKKDDFSNLLLAQSFVSSKLNLFPFLSSLSKFFPKIEGLVDIIKDTKELINDFKRFKKDVEEGEVEQLLKFMTSIEYKKGSYKERDEFTVLIQDFLKRIKVKRENKEFVLVIDDLDRLDPDHTFRLFNIFTAHHDSKSDTNKFGFDKVIFVCDIPNIEHMFHHKFGAKSNFEGYIDKFYSYKPYFFNHKQYLKEKISDYLDSSFIENSNTKHRKINKDSNFFSDILRLTYKFIDKDILRIRNLKKLTDFSIPDCEIKVKGRSYHVSNFPLLIMTNIMCQFFPRIEDFVRIIGDLSDNYSSNYGTSREVIWNHDYFLISYSIPFFIEIRDIRKNIKITEDLIIGVDNEFGERIFLVYDVKEDWETDSLSFYFKKAVNNTGIIIGKISESEVYINPNPFHVFKKALEICIDNGYIYNDNKY</sequence>
<accession>A0A5C0VJD0</accession>
<dbReference type="SUPFAM" id="SSF52540">
    <property type="entry name" value="P-loop containing nucleoside triphosphate hydrolases"/>
    <property type="match status" value="1"/>
</dbReference>
<dbReference type="InterPro" id="IPR027417">
    <property type="entry name" value="P-loop_NTPase"/>
</dbReference>
<name>A0A5C0VJD0_9SPHI</name>
<dbReference type="InterPro" id="IPR011646">
    <property type="entry name" value="KAP_P-loop"/>
</dbReference>
<dbReference type="AlphaFoldDB" id="A0A5C0VJD0"/>
<dbReference type="RefSeq" id="WP_149075507.1">
    <property type="nucleotide sequence ID" value="NZ_CP043329.1"/>
</dbReference>
<reference evidence="2 3" key="1">
    <citation type="submission" date="2019-08" db="EMBL/GenBank/DDBJ databases">
        <title>Pedobacter sp. nov., isolated from Han river, South Korea.</title>
        <authorList>
            <person name="Lee D.-H."/>
            <person name="Kim Y.-S."/>
            <person name="Hwang E.-M."/>
            <person name="Le Tran T.C."/>
            <person name="Cha C.-J."/>
        </authorList>
    </citation>
    <scope>NUCLEOTIDE SEQUENCE [LARGE SCALE GENOMIC DNA]</scope>
    <source>
        <strain evidence="2 3">CJ43</strain>
    </source>
</reference>
<keyword evidence="3" id="KW-1185">Reference proteome</keyword>
<gene>
    <name evidence="2" type="ORF">FYC62_14945</name>
</gene>
<evidence type="ECO:0000313" key="3">
    <source>
        <dbReference type="Proteomes" id="UP000323653"/>
    </source>
</evidence>
<dbReference type="KEGG" id="pej:FYC62_14945"/>
<evidence type="ECO:0000259" key="1">
    <source>
        <dbReference type="Pfam" id="PF07693"/>
    </source>
</evidence>
<dbReference type="Proteomes" id="UP000323653">
    <property type="component" value="Chromosome"/>
</dbReference>
<evidence type="ECO:0000313" key="2">
    <source>
        <dbReference type="EMBL" id="QEK52815.1"/>
    </source>
</evidence>
<organism evidence="2 3">
    <name type="scientific">Pedobacter aquae</name>
    <dbReference type="NCBI Taxonomy" id="2605747"/>
    <lineage>
        <taxon>Bacteria</taxon>
        <taxon>Pseudomonadati</taxon>
        <taxon>Bacteroidota</taxon>
        <taxon>Sphingobacteriia</taxon>
        <taxon>Sphingobacteriales</taxon>
        <taxon>Sphingobacteriaceae</taxon>
        <taxon>Pedobacter</taxon>
    </lineage>
</organism>